<keyword evidence="6 10" id="KW-1133">Transmembrane helix</keyword>
<proteinExistence type="inferred from homology"/>
<feature type="transmembrane region" description="Helical" evidence="10">
    <location>
        <begin position="12"/>
        <end position="32"/>
    </location>
</feature>
<evidence type="ECO:0000256" key="5">
    <source>
        <dbReference type="ARBA" id="ARBA00022692"/>
    </source>
</evidence>
<dbReference type="InterPro" id="IPR001750">
    <property type="entry name" value="ND/Mrp_TM"/>
</dbReference>
<evidence type="ECO:0000313" key="13">
    <source>
        <dbReference type="Proteomes" id="UP000250140"/>
    </source>
</evidence>
<dbReference type="OrthoDB" id="3690411at2759"/>
<dbReference type="GO" id="GO:0008137">
    <property type="term" value="F:NADH dehydrogenase (ubiquinone) activity"/>
    <property type="evidence" value="ECO:0007669"/>
    <property type="project" value="UniProtKB-EC"/>
</dbReference>
<evidence type="ECO:0000256" key="10">
    <source>
        <dbReference type="SAM" id="Phobius"/>
    </source>
</evidence>
<evidence type="ECO:0000259" key="11">
    <source>
        <dbReference type="Pfam" id="PF00361"/>
    </source>
</evidence>
<dbReference type="Proteomes" id="UP000250140">
    <property type="component" value="Unassembled WGS sequence"/>
</dbReference>
<evidence type="ECO:0000256" key="7">
    <source>
        <dbReference type="ARBA" id="ARBA00023136"/>
    </source>
</evidence>
<dbReference type="EC" id="7.1.1.2" evidence="3"/>
<feature type="non-terminal residue" evidence="12">
    <location>
        <position position="1"/>
    </location>
</feature>
<feature type="transmembrane region" description="Helical" evidence="10">
    <location>
        <begin position="44"/>
        <end position="66"/>
    </location>
</feature>
<evidence type="ECO:0000256" key="4">
    <source>
        <dbReference type="ARBA" id="ARBA00021008"/>
    </source>
</evidence>
<feature type="non-terminal residue" evidence="12">
    <location>
        <position position="89"/>
    </location>
</feature>
<comment type="catalytic activity">
    <reaction evidence="9">
        <text>a ubiquinone + NADH + 5 H(+)(in) = a ubiquinol + NAD(+) + 4 H(+)(out)</text>
        <dbReference type="Rhea" id="RHEA:29091"/>
        <dbReference type="Rhea" id="RHEA-COMP:9565"/>
        <dbReference type="Rhea" id="RHEA-COMP:9566"/>
        <dbReference type="ChEBI" id="CHEBI:15378"/>
        <dbReference type="ChEBI" id="CHEBI:16389"/>
        <dbReference type="ChEBI" id="CHEBI:17976"/>
        <dbReference type="ChEBI" id="CHEBI:57540"/>
        <dbReference type="ChEBI" id="CHEBI:57945"/>
        <dbReference type="EC" id="7.1.1.2"/>
    </reaction>
</comment>
<accession>A0A8E2FCN8</accession>
<keyword evidence="7 10" id="KW-0472">Membrane</keyword>
<comment type="similarity">
    <text evidence="2">Belongs to the complex I subunit 2 family.</text>
</comment>
<dbReference type="PANTHER" id="PTHR22773">
    <property type="entry name" value="NADH DEHYDROGENASE"/>
    <property type="match status" value="1"/>
</dbReference>
<reference evidence="12 13" key="1">
    <citation type="journal article" date="2016" name="Nat. Commun.">
        <title>Ectomycorrhizal ecology is imprinted in the genome of the dominant symbiotic fungus Cenococcum geophilum.</title>
        <authorList>
            <consortium name="DOE Joint Genome Institute"/>
            <person name="Peter M."/>
            <person name="Kohler A."/>
            <person name="Ohm R.A."/>
            <person name="Kuo A."/>
            <person name="Krutzmann J."/>
            <person name="Morin E."/>
            <person name="Arend M."/>
            <person name="Barry K.W."/>
            <person name="Binder M."/>
            <person name="Choi C."/>
            <person name="Clum A."/>
            <person name="Copeland A."/>
            <person name="Grisel N."/>
            <person name="Haridas S."/>
            <person name="Kipfer T."/>
            <person name="LaButti K."/>
            <person name="Lindquist E."/>
            <person name="Lipzen A."/>
            <person name="Maire R."/>
            <person name="Meier B."/>
            <person name="Mihaltcheva S."/>
            <person name="Molinier V."/>
            <person name="Murat C."/>
            <person name="Poggeler S."/>
            <person name="Quandt C.A."/>
            <person name="Sperisen C."/>
            <person name="Tritt A."/>
            <person name="Tisserant E."/>
            <person name="Crous P.W."/>
            <person name="Henrissat B."/>
            <person name="Nehls U."/>
            <person name="Egli S."/>
            <person name="Spatafora J.W."/>
            <person name="Grigoriev I.V."/>
            <person name="Martin F.M."/>
        </authorList>
    </citation>
    <scope>NUCLEOTIDE SEQUENCE [LARGE SCALE GENOMIC DNA]</scope>
    <source>
        <strain evidence="12 13">CBS 207.34</strain>
    </source>
</reference>
<keyword evidence="5 10" id="KW-0812">Transmembrane</keyword>
<evidence type="ECO:0000256" key="1">
    <source>
        <dbReference type="ARBA" id="ARBA00004141"/>
    </source>
</evidence>
<protein>
    <recommendedName>
        <fullName evidence="4">NADH-ubiquinone oxidoreductase chain 2</fullName>
        <ecNumber evidence="3">7.1.1.2</ecNumber>
    </recommendedName>
    <alternativeName>
        <fullName evidence="8">NADH dehydrogenase subunit 2</fullName>
    </alternativeName>
</protein>
<keyword evidence="13" id="KW-1185">Reference proteome</keyword>
<evidence type="ECO:0000256" key="3">
    <source>
        <dbReference type="ARBA" id="ARBA00012944"/>
    </source>
</evidence>
<dbReference type="EMBL" id="KV748632">
    <property type="protein sequence ID" value="OCL14023.1"/>
    <property type="molecule type" value="Genomic_DNA"/>
</dbReference>
<name>A0A8E2FCN8_9PEZI</name>
<evidence type="ECO:0000256" key="8">
    <source>
        <dbReference type="ARBA" id="ARBA00031028"/>
    </source>
</evidence>
<evidence type="ECO:0000313" key="12">
    <source>
        <dbReference type="EMBL" id="OCL14023.1"/>
    </source>
</evidence>
<dbReference type="Pfam" id="PF00361">
    <property type="entry name" value="Proton_antipo_M"/>
    <property type="match status" value="1"/>
</dbReference>
<sequence length="89" mass="9952">SPDVYDAIPTIVTTFVAIIAKISIFIFLLELVHYTGESVFNINFTWTTSLLLSSLISLIIGTVVGLRQFRIKRLYAYSTISHIGFILLA</sequence>
<dbReference type="AlphaFoldDB" id="A0A8E2FCN8"/>
<evidence type="ECO:0000256" key="6">
    <source>
        <dbReference type="ARBA" id="ARBA00022989"/>
    </source>
</evidence>
<feature type="domain" description="NADH:quinone oxidoreductase/Mrp antiporter transmembrane" evidence="11">
    <location>
        <begin position="2"/>
        <end position="89"/>
    </location>
</feature>
<gene>
    <name evidence="12" type="ORF">AOQ84DRAFT_410054</name>
</gene>
<dbReference type="GO" id="GO:0016020">
    <property type="term" value="C:membrane"/>
    <property type="evidence" value="ECO:0007669"/>
    <property type="project" value="UniProtKB-SubCell"/>
</dbReference>
<organism evidence="12 13">
    <name type="scientific">Glonium stellatum</name>
    <dbReference type="NCBI Taxonomy" id="574774"/>
    <lineage>
        <taxon>Eukaryota</taxon>
        <taxon>Fungi</taxon>
        <taxon>Dikarya</taxon>
        <taxon>Ascomycota</taxon>
        <taxon>Pezizomycotina</taxon>
        <taxon>Dothideomycetes</taxon>
        <taxon>Pleosporomycetidae</taxon>
        <taxon>Gloniales</taxon>
        <taxon>Gloniaceae</taxon>
        <taxon>Glonium</taxon>
    </lineage>
</organism>
<comment type="subcellular location">
    <subcellularLocation>
        <location evidence="1">Membrane</location>
        <topology evidence="1">Multi-pass membrane protein</topology>
    </subcellularLocation>
</comment>
<evidence type="ECO:0000256" key="2">
    <source>
        <dbReference type="ARBA" id="ARBA00007012"/>
    </source>
</evidence>
<evidence type="ECO:0000256" key="9">
    <source>
        <dbReference type="ARBA" id="ARBA00049551"/>
    </source>
</evidence>